<name>A0A1V9FBW6_9BACT</name>
<reference evidence="3" key="1">
    <citation type="submission" date="2016-04" db="EMBL/GenBank/DDBJ databases">
        <authorList>
            <person name="Chen L."/>
            <person name="Zhuang W."/>
            <person name="Wang G."/>
        </authorList>
    </citation>
    <scope>NUCLEOTIDE SEQUENCE [LARGE SCALE GENOMIC DNA]</scope>
    <source>
        <strain evidence="3">17621</strain>
    </source>
</reference>
<keyword evidence="1" id="KW-1133">Transmembrane helix</keyword>
<dbReference type="STRING" id="354355.SAMN05660816_06574"/>
<dbReference type="AlphaFoldDB" id="A0A1V9FBW6"/>
<dbReference type="Proteomes" id="UP000192610">
    <property type="component" value="Unassembled WGS sequence"/>
</dbReference>
<keyword evidence="1" id="KW-0812">Transmembrane</keyword>
<evidence type="ECO:0000313" key="3">
    <source>
        <dbReference type="Proteomes" id="UP000192610"/>
    </source>
</evidence>
<keyword evidence="3" id="KW-1185">Reference proteome</keyword>
<protein>
    <submittedName>
        <fullName evidence="2">Uncharacterized protein</fullName>
    </submittedName>
</protein>
<evidence type="ECO:0000256" key="1">
    <source>
        <dbReference type="SAM" id="Phobius"/>
    </source>
</evidence>
<comment type="caution">
    <text evidence="2">The sequence shown here is derived from an EMBL/GenBank/DDBJ whole genome shotgun (WGS) entry which is preliminary data.</text>
</comment>
<evidence type="ECO:0000313" key="2">
    <source>
        <dbReference type="EMBL" id="OQP55854.1"/>
    </source>
</evidence>
<feature type="transmembrane region" description="Helical" evidence="1">
    <location>
        <begin position="85"/>
        <end position="103"/>
    </location>
</feature>
<gene>
    <name evidence="2" type="ORF">A4H97_19860</name>
</gene>
<organism evidence="2 3">
    <name type="scientific">Niastella yeongjuensis</name>
    <dbReference type="NCBI Taxonomy" id="354355"/>
    <lineage>
        <taxon>Bacteria</taxon>
        <taxon>Pseudomonadati</taxon>
        <taxon>Bacteroidota</taxon>
        <taxon>Chitinophagia</taxon>
        <taxon>Chitinophagales</taxon>
        <taxon>Chitinophagaceae</taxon>
        <taxon>Niastella</taxon>
    </lineage>
</organism>
<dbReference type="OrthoDB" id="766141at2"/>
<sequence>MRIAVGWNSFKLRSFSFQDLGIAQREEFGMSIEVRQKYFHFCFIPFFSLGKIWTIRRGNQLYEVPADLQTQINASATAAAIKTPFYTYTGPLLFALIVILIVMNSNHPKYPSKEEAVKLFNAEMAVLDSKRQHLTTKDFITVQRLGNGLSDTTIYLKIEDINGDQITVTPVEMTPPVTDAKAFEVDDEYTRHASTLPSVKISNKQLQAAFVKDYLTSGNRQAIKKQGINLLNDGKSYIATDVVRHFGPVITRRGLGSYGGPELTIGLSNTGWPATISDIKELTGNGDWSDNLNQKVGGRDPGLFGATFRLNGYHIKDGQPYKIVMTLKDTTGQLHQYEIAGVNLDHTVKEL</sequence>
<keyword evidence="1" id="KW-0472">Membrane</keyword>
<dbReference type="EMBL" id="LVXG01000002">
    <property type="protein sequence ID" value="OQP55854.1"/>
    <property type="molecule type" value="Genomic_DNA"/>
</dbReference>
<accession>A0A1V9FBW6</accession>
<dbReference type="RefSeq" id="WP_081197054.1">
    <property type="nucleotide sequence ID" value="NZ_FOCZ01000022.1"/>
</dbReference>
<proteinExistence type="predicted"/>